<accession>A0ABS9GXK5</accession>
<protein>
    <submittedName>
        <fullName evidence="2">GNAT family N-acetyltransferase</fullName>
    </submittedName>
</protein>
<dbReference type="Pfam" id="PF13302">
    <property type="entry name" value="Acetyltransf_3"/>
    <property type="match status" value="1"/>
</dbReference>
<evidence type="ECO:0000313" key="3">
    <source>
        <dbReference type="Proteomes" id="UP001649381"/>
    </source>
</evidence>
<dbReference type="PROSITE" id="PS51186">
    <property type="entry name" value="GNAT"/>
    <property type="match status" value="1"/>
</dbReference>
<comment type="caution">
    <text evidence="2">The sequence shown here is derived from an EMBL/GenBank/DDBJ whole genome shotgun (WGS) entry which is preliminary data.</text>
</comment>
<feature type="domain" description="N-acetyltransferase" evidence="1">
    <location>
        <begin position="9"/>
        <end position="170"/>
    </location>
</feature>
<dbReference type="PANTHER" id="PTHR43792">
    <property type="entry name" value="GNAT FAMILY, PUTATIVE (AFU_ORTHOLOGUE AFUA_3G00765)-RELATED-RELATED"/>
    <property type="match status" value="1"/>
</dbReference>
<keyword evidence="3" id="KW-1185">Reference proteome</keyword>
<dbReference type="EMBL" id="JAKIJS010000001">
    <property type="protein sequence ID" value="MCF6136546.1"/>
    <property type="molecule type" value="Genomic_DNA"/>
</dbReference>
<dbReference type="InterPro" id="IPR051531">
    <property type="entry name" value="N-acetyltransferase"/>
</dbReference>
<dbReference type="SUPFAM" id="SSF55729">
    <property type="entry name" value="Acyl-CoA N-acyltransferases (Nat)"/>
    <property type="match status" value="1"/>
</dbReference>
<dbReference type="InterPro" id="IPR000182">
    <property type="entry name" value="GNAT_dom"/>
</dbReference>
<evidence type="ECO:0000259" key="1">
    <source>
        <dbReference type="PROSITE" id="PS51186"/>
    </source>
</evidence>
<dbReference type="PANTHER" id="PTHR43792:SF1">
    <property type="entry name" value="N-ACETYLTRANSFERASE DOMAIN-CONTAINING PROTEIN"/>
    <property type="match status" value="1"/>
</dbReference>
<sequence>MKIIETENLILRLVTKDDAAFILNLLNDSTWIKFIGDKGVRTIEDAENYIVSGPLQMYSKYGYCLYLTELKEDRIPLGLCGLIKRDGLEDTDIGFGFLSEYQAKGYAYEAASATLEYGIKQLELKRIVAITSTDNHASSKLLEKIGMTFEKIVKLPGDEEKLKLYAKNKI</sequence>
<reference evidence="2 3" key="1">
    <citation type="submission" date="2022-01" db="EMBL/GenBank/DDBJ databases">
        <title>Alkalihalobacillus sp. EGI L200015, a novel bacterium isolated from a salt lake sediment.</title>
        <authorList>
            <person name="Gao L."/>
            <person name="Fang B.-Z."/>
            <person name="Li W.-J."/>
        </authorList>
    </citation>
    <scope>NUCLEOTIDE SEQUENCE [LARGE SCALE GENOMIC DNA]</scope>
    <source>
        <strain evidence="2 3">KCTC 12718</strain>
    </source>
</reference>
<dbReference type="Gene3D" id="3.40.630.30">
    <property type="match status" value="1"/>
</dbReference>
<dbReference type="Proteomes" id="UP001649381">
    <property type="component" value="Unassembled WGS sequence"/>
</dbReference>
<organism evidence="2 3">
    <name type="scientific">Pseudalkalibacillus berkeleyi</name>
    <dbReference type="NCBI Taxonomy" id="1069813"/>
    <lineage>
        <taxon>Bacteria</taxon>
        <taxon>Bacillati</taxon>
        <taxon>Bacillota</taxon>
        <taxon>Bacilli</taxon>
        <taxon>Bacillales</taxon>
        <taxon>Fictibacillaceae</taxon>
        <taxon>Pseudalkalibacillus</taxon>
    </lineage>
</organism>
<proteinExistence type="predicted"/>
<name>A0ABS9GXK5_9BACL</name>
<dbReference type="InterPro" id="IPR016181">
    <property type="entry name" value="Acyl_CoA_acyltransferase"/>
</dbReference>
<gene>
    <name evidence="2" type="ORF">L2716_02310</name>
</gene>
<dbReference type="RefSeq" id="WP_236331394.1">
    <property type="nucleotide sequence ID" value="NZ_JAKIJS010000001.1"/>
</dbReference>
<evidence type="ECO:0000313" key="2">
    <source>
        <dbReference type="EMBL" id="MCF6136546.1"/>
    </source>
</evidence>